<comment type="caution">
    <text evidence="2">The sequence shown here is derived from an EMBL/GenBank/DDBJ whole genome shotgun (WGS) entry which is preliminary data.</text>
</comment>
<dbReference type="AlphaFoldDB" id="A0A078S7Q1"/>
<reference evidence="2 3" key="1">
    <citation type="submission" date="2014-04" db="EMBL/GenBank/DDBJ databases">
        <authorList>
            <person name="Sears C."/>
            <person name="Carroll K."/>
            <person name="Sack B.R."/>
            <person name="Qadri F."/>
            <person name="Myers L.L."/>
            <person name="Chung G.-T."/>
            <person name="Escheverria P."/>
            <person name="Fraser C.M."/>
            <person name="Sadzewicz L."/>
            <person name="Shefchek K.A."/>
            <person name="Tallon L."/>
            <person name="Das S.P."/>
            <person name="Daugherty S."/>
            <person name="Mongodin E.F."/>
        </authorList>
    </citation>
    <scope>NUCLEOTIDE SEQUENCE [LARGE SCALE GENOMIC DNA]</scope>
    <source>
        <strain evidence="2 3">3978 T3 ii</strain>
    </source>
</reference>
<dbReference type="Proteomes" id="UP000028013">
    <property type="component" value="Unassembled WGS sequence"/>
</dbReference>
<dbReference type="EMBL" id="JNHN01000146">
    <property type="protein sequence ID" value="KDS53045.1"/>
    <property type="molecule type" value="Genomic_DNA"/>
</dbReference>
<evidence type="ECO:0000313" key="3">
    <source>
        <dbReference type="Proteomes" id="UP000028013"/>
    </source>
</evidence>
<name>A0A078S7Q1_BACUN</name>
<protein>
    <submittedName>
        <fullName evidence="2">Uncharacterized protein</fullName>
    </submittedName>
</protein>
<evidence type="ECO:0000313" key="2">
    <source>
        <dbReference type="EMBL" id="KDS56750.1"/>
    </source>
</evidence>
<dbReference type="EMBL" id="JNHN01000096">
    <property type="protein sequence ID" value="KDS56750.1"/>
    <property type="molecule type" value="Genomic_DNA"/>
</dbReference>
<accession>A0A078S7Q1</accession>
<proteinExistence type="predicted"/>
<dbReference type="PATRIC" id="fig|1339349.3.peg.1208"/>
<gene>
    <name evidence="2" type="ORF">M094_4042</name>
    <name evidence="1" type="ORF">M094_4448</name>
</gene>
<evidence type="ECO:0000313" key="1">
    <source>
        <dbReference type="EMBL" id="KDS53045.1"/>
    </source>
</evidence>
<organism evidence="2 3">
    <name type="scientific">Bacteroides uniformis str. 3978 T3 ii</name>
    <dbReference type="NCBI Taxonomy" id="1339349"/>
    <lineage>
        <taxon>Bacteria</taxon>
        <taxon>Pseudomonadati</taxon>
        <taxon>Bacteroidota</taxon>
        <taxon>Bacteroidia</taxon>
        <taxon>Bacteroidales</taxon>
        <taxon>Bacteroidaceae</taxon>
        <taxon>Bacteroides</taxon>
    </lineage>
</organism>
<sequence length="49" mass="6078">MIHSFRPNKDTLLFNIKNIPLHLFNFIFIHLQKGSYTPYYIKNLRFFYI</sequence>